<evidence type="ECO:0000313" key="1">
    <source>
        <dbReference type="EMBL" id="KAK9870950.1"/>
    </source>
</evidence>
<accession>A0AAW1TT43</accession>
<keyword evidence="2" id="KW-1185">Reference proteome</keyword>
<name>A0AAW1TT43_9CUCU</name>
<dbReference type="Proteomes" id="UP001431783">
    <property type="component" value="Unassembled WGS sequence"/>
</dbReference>
<evidence type="ECO:0000313" key="2">
    <source>
        <dbReference type="Proteomes" id="UP001431783"/>
    </source>
</evidence>
<organism evidence="1 2">
    <name type="scientific">Henosepilachna vigintioctopunctata</name>
    <dbReference type="NCBI Taxonomy" id="420089"/>
    <lineage>
        <taxon>Eukaryota</taxon>
        <taxon>Metazoa</taxon>
        <taxon>Ecdysozoa</taxon>
        <taxon>Arthropoda</taxon>
        <taxon>Hexapoda</taxon>
        <taxon>Insecta</taxon>
        <taxon>Pterygota</taxon>
        <taxon>Neoptera</taxon>
        <taxon>Endopterygota</taxon>
        <taxon>Coleoptera</taxon>
        <taxon>Polyphaga</taxon>
        <taxon>Cucujiformia</taxon>
        <taxon>Coccinelloidea</taxon>
        <taxon>Coccinellidae</taxon>
        <taxon>Epilachninae</taxon>
        <taxon>Epilachnini</taxon>
        <taxon>Henosepilachna</taxon>
    </lineage>
</organism>
<dbReference type="AlphaFoldDB" id="A0AAW1TT43"/>
<sequence>MEFIYAAMKRSMSGAPFEAFLRVTRDVSNNSGRILWVVYLPLMVCGVYKVRQEFSAVLSLPNSGHPTLFVAALAHLVHGGVSLGRFEATLPPKRDAASSKCGFGACPQSHLSIDKKDAVSIRKTSLFGFSTEGYTGRLTQSGENF</sequence>
<reference evidence="1 2" key="1">
    <citation type="submission" date="2023-03" db="EMBL/GenBank/DDBJ databases">
        <title>Genome insight into feeding habits of ladybird beetles.</title>
        <authorList>
            <person name="Li H.-S."/>
            <person name="Huang Y.-H."/>
            <person name="Pang H."/>
        </authorList>
    </citation>
    <scope>NUCLEOTIDE SEQUENCE [LARGE SCALE GENOMIC DNA]</scope>
    <source>
        <strain evidence="1">SYSU_2023b</strain>
        <tissue evidence="1">Whole body</tissue>
    </source>
</reference>
<gene>
    <name evidence="1" type="ORF">WA026_009912</name>
</gene>
<protein>
    <submittedName>
        <fullName evidence="1">Uncharacterized protein</fullName>
    </submittedName>
</protein>
<comment type="caution">
    <text evidence="1">The sequence shown here is derived from an EMBL/GenBank/DDBJ whole genome shotgun (WGS) entry which is preliminary data.</text>
</comment>
<proteinExistence type="predicted"/>
<dbReference type="EMBL" id="JARQZJ010000004">
    <property type="protein sequence ID" value="KAK9870950.1"/>
    <property type="molecule type" value="Genomic_DNA"/>
</dbReference>